<reference evidence="2 3" key="1">
    <citation type="submission" date="2018-03" db="EMBL/GenBank/DDBJ databases">
        <title>Genomic Encyclopedia of Archaeal and Bacterial Type Strains, Phase II (KMG-II): from individual species to whole genera.</title>
        <authorList>
            <person name="Goeker M."/>
        </authorList>
    </citation>
    <scope>NUCLEOTIDE SEQUENCE [LARGE SCALE GENOMIC DNA]</scope>
    <source>
        <strain evidence="2 3">DSM 100065</strain>
    </source>
</reference>
<dbReference type="InterPro" id="IPR021391">
    <property type="entry name" value="DUF3027"/>
</dbReference>
<feature type="region of interest" description="Disordered" evidence="1">
    <location>
        <begin position="1"/>
        <end position="33"/>
    </location>
</feature>
<evidence type="ECO:0008006" key="4">
    <source>
        <dbReference type="Google" id="ProtNLM"/>
    </source>
</evidence>
<keyword evidence="3" id="KW-1185">Reference proteome</keyword>
<organism evidence="2 3">
    <name type="scientific">Antricoccus suffuscus</name>
    <dbReference type="NCBI Taxonomy" id="1629062"/>
    <lineage>
        <taxon>Bacteria</taxon>
        <taxon>Bacillati</taxon>
        <taxon>Actinomycetota</taxon>
        <taxon>Actinomycetes</taxon>
        <taxon>Geodermatophilales</taxon>
        <taxon>Antricoccaceae</taxon>
        <taxon>Antricoccus</taxon>
    </lineage>
</organism>
<name>A0A2T0ZYG4_9ACTN</name>
<evidence type="ECO:0000256" key="1">
    <source>
        <dbReference type="SAM" id="MobiDB-lite"/>
    </source>
</evidence>
<evidence type="ECO:0000313" key="2">
    <source>
        <dbReference type="EMBL" id="PRZ41128.1"/>
    </source>
</evidence>
<proteinExistence type="predicted"/>
<feature type="compositionally biased region" description="Basic and acidic residues" evidence="1">
    <location>
        <begin position="307"/>
        <end position="318"/>
    </location>
</feature>
<feature type="compositionally biased region" description="Basic and acidic residues" evidence="1">
    <location>
        <begin position="382"/>
        <end position="391"/>
    </location>
</feature>
<comment type="caution">
    <text evidence="2">The sequence shown here is derived from an EMBL/GenBank/DDBJ whole genome shotgun (WGS) entry which is preliminary data.</text>
</comment>
<gene>
    <name evidence="2" type="ORF">CLV47_1114</name>
</gene>
<accession>A0A2T0ZYG4</accession>
<sequence length="402" mass="42357">MRDDREVNATEVRSETTSPQAAKAPTETHAPVSPDAVLARAVDVARAALLEDVADDTKVGAHLGAVGEPSASGAVVTHNFTANLEGYVGWHWAISLTRAEDSEHVTICESVLLPGDGAITTAPWVPWSERLRAEDVHPGDVVRSDPDDDRLAPAYLQSDDPAVEETAYELGLGRERVMSRDGRLDTATRWQSGNYGPTSAMAKHAPANCGTCGFYLPLAGSLSALFGACGNEVSPADGAVVTADFGCGAHSEATIKAEPDALIEHEHVYDTTQIDFFSLPRGSGRRDYTDEQRTRIARVLSAALADRQQRADRKKAEGEAQVADDDASRGVAAVRAEGAEDAVSEGDASTDGNAVTTDAARTDGDALSEGDAQNDAVAGSDDATREDDAPAKKPAHLSRTKK</sequence>
<protein>
    <recommendedName>
        <fullName evidence="4">DUF3027 family protein</fullName>
    </recommendedName>
</protein>
<dbReference type="Pfam" id="PF11228">
    <property type="entry name" value="DUF3027"/>
    <property type="match status" value="1"/>
</dbReference>
<dbReference type="OrthoDB" id="3210158at2"/>
<evidence type="ECO:0000313" key="3">
    <source>
        <dbReference type="Proteomes" id="UP000237752"/>
    </source>
</evidence>
<dbReference type="EMBL" id="PVUE01000011">
    <property type="protein sequence ID" value="PRZ41128.1"/>
    <property type="molecule type" value="Genomic_DNA"/>
</dbReference>
<dbReference type="Proteomes" id="UP000237752">
    <property type="component" value="Unassembled WGS sequence"/>
</dbReference>
<feature type="compositionally biased region" description="Basic and acidic residues" evidence="1">
    <location>
        <begin position="1"/>
        <end position="14"/>
    </location>
</feature>
<dbReference type="AlphaFoldDB" id="A0A2T0ZYG4"/>
<feature type="compositionally biased region" description="Basic residues" evidence="1">
    <location>
        <begin position="393"/>
        <end position="402"/>
    </location>
</feature>
<feature type="region of interest" description="Disordered" evidence="1">
    <location>
        <begin position="307"/>
        <end position="402"/>
    </location>
</feature>